<proteinExistence type="predicted"/>
<evidence type="ECO:0000313" key="2">
    <source>
        <dbReference type="Proteomes" id="UP000008912"/>
    </source>
</evidence>
<dbReference type="AlphaFoldDB" id="A0A7N5K862"/>
<keyword evidence="2" id="KW-1185">Reference proteome</keyword>
<accession>A0A7N5K862</accession>
<evidence type="ECO:0000313" key="1">
    <source>
        <dbReference type="Ensembl" id="ENSAMEP00000036073.1"/>
    </source>
</evidence>
<dbReference type="Ensembl" id="ENSAMET00000029473.1">
    <property type="protein sequence ID" value="ENSAMEP00000036073.1"/>
    <property type="gene ID" value="ENSAMEG00000028877.1"/>
</dbReference>
<reference evidence="1" key="3">
    <citation type="submission" date="2025-09" db="UniProtKB">
        <authorList>
            <consortium name="Ensembl"/>
        </authorList>
    </citation>
    <scope>IDENTIFICATION</scope>
</reference>
<dbReference type="Proteomes" id="UP000008912">
    <property type="component" value="Unassembled WGS sequence"/>
</dbReference>
<reference evidence="1" key="2">
    <citation type="submission" date="2025-08" db="UniProtKB">
        <authorList>
            <consortium name="Ensembl"/>
        </authorList>
    </citation>
    <scope>IDENTIFICATION</scope>
</reference>
<reference evidence="1 2" key="1">
    <citation type="journal article" date="2010" name="Nature">
        <title>The sequence and de novo assembly of the giant panda genome.</title>
        <authorList>
            <person name="Li R."/>
            <person name="Fan W."/>
            <person name="Tian G."/>
            <person name="Zhu H."/>
            <person name="He L."/>
            <person name="Cai J."/>
            <person name="Huang Q."/>
            <person name="Cai Q."/>
            <person name="Li B."/>
            <person name="Bai Y."/>
            <person name="Zhang Z."/>
            <person name="Zhang Y."/>
            <person name="Wang W."/>
            <person name="Li J."/>
            <person name="Wei F."/>
            <person name="Li H."/>
            <person name="Jian M."/>
            <person name="Li J."/>
            <person name="Zhang Z."/>
            <person name="Nielsen R."/>
            <person name="Li D."/>
            <person name="Gu W."/>
            <person name="Yang Z."/>
            <person name="Xuan Z."/>
            <person name="Ryder O.A."/>
            <person name="Leung F.C."/>
            <person name="Zhou Y."/>
            <person name="Cao J."/>
            <person name="Sun X."/>
            <person name="Fu Y."/>
            <person name="Fang X."/>
            <person name="Guo X."/>
            <person name="Wang B."/>
            <person name="Hou R."/>
            <person name="Shen F."/>
            <person name="Mu B."/>
            <person name="Ni P."/>
            <person name="Lin R."/>
            <person name="Qian W."/>
            <person name="Wang G."/>
            <person name="Yu C."/>
            <person name="Nie W."/>
            <person name="Wang J."/>
            <person name="Wu Z."/>
            <person name="Liang H."/>
            <person name="Min J."/>
            <person name="Wu Q."/>
            <person name="Cheng S."/>
            <person name="Ruan J."/>
            <person name="Wang M."/>
            <person name="Shi Z."/>
            <person name="Wen M."/>
            <person name="Liu B."/>
            <person name="Ren X."/>
            <person name="Zheng H."/>
            <person name="Dong D."/>
            <person name="Cook K."/>
            <person name="Shan G."/>
            <person name="Zhang H."/>
            <person name="Kosiol C."/>
            <person name="Xie X."/>
            <person name="Lu Z."/>
            <person name="Zheng H."/>
            <person name="Li Y."/>
            <person name="Steiner C.C."/>
            <person name="Lam T.T."/>
            <person name="Lin S."/>
            <person name="Zhang Q."/>
            <person name="Li G."/>
            <person name="Tian J."/>
            <person name="Gong T."/>
            <person name="Liu H."/>
            <person name="Zhang D."/>
            <person name="Fang L."/>
            <person name="Ye C."/>
            <person name="Zhang J."/>
            <person name="Hu W."/>
            <person name="Xu A."/>
            <person name="Ren Y."/>
            <person name="Zhang G."/>
            <person name="Bruford M.W."/>
            <person name="Li Q."/>
            <person name="Ma L."/>
            <person name="Guo Y."/>
            <person name="An N."/>
            <person name="Hu Y."/>
            <person name="Zheng Y."/>
            <person name="Shi Y."/>
            <person name="Li Z."/>
            <person name="Liu Q."/>
            <person name="Chen Y."/>
            <person name="Zhao J."/>
            <person name="Qu N."/>
            <person name="Zhao S."/>
            <person name="Tian F."/>
            <person name="Wang X."/>
            <person name="Wang H."/>
            <person name="Xu L."/>
            <person name="Liu X."/>
            <person name="Vinar T."/>
            <person name="Wang Y."/>
            <person name="Lam T.W."/>
            <person name="Yiu S.M."/>
            <person name="Liu S."/>
            <person name="Zhang H."/>
            <person name="Li D."/>
            <person name="Huang Y."/>
            <person name="Wang X."/>
            <person name="Yang G."/>
            <person name="Jiang Z."/>
            <person name="Wang J."/>
            <person name="Qin N."/>
            <person name="Li L."/>
            <person name="Li J."/>
            <person name="Bolund L."/>
            <person name="Kristiansen K."/>
            <person name="Wong G.K."/>
            <person name="Olson M."/>
            <person name="Zhang X."/>
            <person name="Li S."/>
            <person name="Yang H."/>
            <person name="Wang J."/>
            <person name="Wang J."/>
        </authorList>
    </citation>
    <scope>NUCLEOTIDE SEQUENCE [LARGE SCALE GENOMIC DNA]</scope>
</reference>
<dbReference type="GeneTree" id="ENSGT00980000202480"/>
<protein>
    <submittedName>
        <fullName evidence="1">Uncharacterized protein</fullName>
    </submittedName>
</protein>
<name>A0A7N5K862_AILME</name>
<organism evidence="1 2">
    <name type="scientific">Ailuropoda melanoleuca</name>
    <name type="common">Giant panda</name>
    <dbReference type="NCBI Taxonomy" id="9646"/>
    <lineage>
        <taxon>Eukaryota</taxon>
        <taxon>Metazoa</taxon>
        <taxon>Chordata</taxon>
        <taxon>Craniata</taxon>
        <taxon>Vertebrata</taxon>
        <taxon>Euteleostomi</taxon>
        <taxon>Mammalia</taxon>
        <taxon>Eutheria</taxon>
        <taxon>Laurasiatheria</taxon>
        <taxon>Carnivora</taxon>
        <taxon>Caniformia</taxon>
        <taxon>Ursidae</taxon>
        <taxon>Ailuropoda</taxon>
    </lineage>
</organism>
<dbReference type="InParanoid" id="A0A7N5K862"/>
<sequence length="51" mass="5846">MKFSGPLESQRLSVLLEMAISREAQMWKVYMPRTQPNQDAGISPTHPVFLK</sequence>